<feature type="domain" description="Apple" evidence="9">
    <location>
        <begin position="1"/>
        <end position="56"/>
    </location>
</feature>
<keyword evidence="2" id="KW-0808">Transferase</keyword>
<evidence type="ECO:0000313" key="10">
    <source>
        <dbReference type="EMBL" id="CAA2985021.1"/>
    </source>
</evidence>
<dbReference type="PROSITE" id="PS00108">
    <property type="entry name" value="PROTEIN_KINASE_ST"/>
    <property type="match status" value="1"/>
</dbReference>
<reference evidence="10 11" key="1">
    <citation type="submission" date="2019-12" db="EMBL/GenBank/DDBJ databases">
        <authorList>
            <person name="Alioto T."/>
            <person name="Alioto T."/>
            <person name="Gomez Garrido J."/>
        </authorList>
    </citation>
    <scope>NUCLEOTIDE SEQUENCE [LARGE SCALE GENOMIC DNA]</scope>
</reference>
<keyword evidence="11" id="KW-1185">Reference proteome</keyword>
<dbReference type="InterPro" id="IPR003609">
    <property type="entry name" value="Pan_app"/>
</dbReference>
<keyword evidence="7" id="KW-1133">Transmembrane helix</keyword>
<dbReference type="InterPro" id="IPR008271">
    <property type="entry name" value="Ser/Thr_kinase_AS"/>
</dbReference>
<sequence length="455" mass="50943">MAGSAGECESICLSNCSCTAYSYEDNAFLVWKGELMDLKLPTENNGSKRTIHIRLSASASQFSKNKRSKLLVIGSVAGSVAVVIVLLATVVICICHKHKSGTTKAVEGSSLALRYKDVLQIETKNSSDNLEGDKQSGIGVPFFNWESIIVATKNFFDIHKLERGGFGPIYKVMFPGGQEIAVKRLSTCSLKGINEFQNEIVLIAKLQHRNLVRLLGYCMKENEKILLYEYMPNKSLDAFIFDKKLCTLLKWKKRFDIILGIARGVLYLHQDSRLRIIHRDLKTSNILLDEEMNPKISDFGLARIVESKEYASDGLFSIKLDVFSFGVVVLEIVIGKRNTGFYQSSEDLNLLGYVWRLWSENKVFNSVDPILLESCEKSEVMKCINVGLLCVEEDPNDRPTMSNVVLMLSGETIIVPVPKKPAFVMRKRVFSISSSSSNKSDSISNELTMFDPQGR</sequence>
<keyword evidence="5" id="KW-0067">ATP-binding</keyword>
<gene>
    <name evidence="10" type="ORF">OLEA9_A113913</name>
</gene>
<dbReference type="GO" id="GO:0005524">
    <property type="term" value="F:ATP binding"/>
    <property type="evidence" value="ECO:0007669"/>
    <property type="project" value="UniProtKB-KW"/>
</dbReference>
<evidence type="ECO:0000256" key="2">
    <source>
        <dbReference type="ARBA" id="ARBA00022679"/>
    </source>
</evidence>
<keyword evidence="4 10" id="KW-0418">Kinase</keyword>
<feature type="compositionally biased region" description="Low complexity" evidence="6">
    <location>
        <begin position="434"/>
        <end position="445"/>
    </location>
</feature>
<evidence type="ECO:0000256" key="1">
    <source>
        <dbReference type="ARBA" id="ARBA00022527"/>
    </source>
</evidence>
<dbReference type="Proteomes" id="UP000594638">
    <property type="component" value="Unassembled WGS sequence"/>
</dbReference>
<evidence type="ECO:0000256" key="5">
    <source>
        <dbReference type="ARBA" id="ARBA00022840"/>
    </source>
</evidence>
<keyword evidence="10" id="KW-0675">Receptor</keyword>
<dbReference type="FunFam" id="1.10.510.10:FF:001019">
    <property type="entry name" value="G-type lectin S-receptor-like serine/threonine-protein kinase B120"/>
    <property type="match status" value="1"/>
</dbReference>
<dbReference type="GO" id="GO:0004674">
    <property type="term" value="F:protein serine/threonine kinase activity"/>
    <property type="evidence" value="ECO:0007669"/>
    <property type="project" value="UniProtKB-KW"/>
</dbReference>
<feature type="transmembrane region" description="Helical" evidence="7">
    <location>
        <begin position="70"/>
        <end position="92"/>
    </location>
</feature>
<protein>
    <submittedName>
        <fullName evidence="10">Receptor-like serine threonine- kinase SD1-8 isoform X1</fullName>
    </submittedName>
</protein>
<dbReference type="Pfam" id="PF00069">
    <property type="entry name" value="Pkinase"/>
    <property type="match status" value="1"/>
</dbReference>
<dbReference type="Gramene" id="OE9A113913T1">
    <property type="protein sequence ID" value="OE9A113913C1"/>
    <property type="gene ID" value="OE9A113913"/>
</dbReference>
<dbReference type="OrthoDB" id="4062651at2759"/>
<dbReference type="EMBL" id="CACTIH010003788">
    <property type="protein sequence ID" value="CAA2985021.1"/>
    <property type="molecule type" value="Genomic_DNA"/>
</dbReference>
<keyword evidence="3" id="KW-0547">Nucleotide-binding</keyword>
<dbReference type="CDD" id="cd01098">
    <property type="entry name" value="PAN_AP_plant"/>
    <property type="match status" value="1"/>
</dbReference>
<dbReference type="PROSITE" id="PS50948">
    <property type="entry name" value="PAN"/>
    <property type="match status" value="1"/>
</dbReference>
<evidence type="ECO:0000313" key="11">
    <source>
        <dbReference type="Proteomes" id="UP000594638"/>
    </source>
</evidence>
<dbReference type="Pfam" id="PF08276">
    <property type="entry name" value="PAN_2"/>
    <property type="match status" value="1"/>
</dbReference>
<dbReference type="AlphaFoldDB" id="A0A8S0RYC3"/>
<feature type="domain" description="Protein kinase" evidence="8">
    <location>
        <begin position="155"/>
        <end position="414"/>
    </location>
</feature>
<dbReference type="GO" id="GO:0005886">
    <property type="term" value="C:plasma membrane"/>
    <property type="evidence" value="ECO:0007669"/>
    <property type="project" value="TreeGrafter"/>
</dbReference>
<proteinExistence type="predicted"/>
<feature type="region of interest" description="Disordered" evidence="6">
    <location>
        <begin position="434"/>
        <end position="455"/>
    </location>
</feature>
<evidence type="ECO:0000256" key="3">
    <source>
        <dbReference type="ARBA" id="ARBA00022741"/>
    </source>
</evidence>
<dbReference type="FunFam" id="3.30.200.20:FF:001238">
    <property type="entry name" value="Os08g0179000 protein"/>
    <property type="match status" value="1"/>
</dbReference>
<dbReference type="SUPFAM" id="SSF56112">
    <property type="entry name" value="Protein kinase-like (PK-like)"/>
    <property type="match status" value="1"/>
</dbReference>
<keyword evidence="7" id="KW-0472">Membrane</keyword>
<evidence type="ECO:0000256" key="7">
    <source>
        <dbReference type="SAM" id="Phobius"/>
    </source>
</evidence>
<evidence type="ECO:0000256" key="4">
    <source>
        <dbReference type="ARBA" id="ARBA00022777"/>
    </source>
</evidence>
<evidence type="ECO:0000259" key="8">
    <source>
        <dbReference type="PROSITE" id="PS50011"/>
    </source>
</evidence>
<dbReference type="InterPro" id="IPR011009">
    <property type="entry name" value="Kinase-like_dom_sf"/>
</dbReference>
<dbReference type="SMART" id="SM00220">
    <property type="entry name" value="S_TKc"/>
    <property type="match status" value="1"/>
</dbReference>
<dbReference type="Gene3D" id="1.10.510.10">
    <property type="entry name" value="Transferase(Phosphotransferase) domain 1"/>
    <property type="match status" value="1"/>
</dbReference>
<keyword evidence="1" id="KW-0723">Serine/threonine-protein kinase</keyword>
<name>A0A8S0RYC3_OLEEU</name>
<dbReference type="Gene3D" id="3.30.200.20">
    <property type="entry name" value="Phosphorylase Kinase, domain 1"/>
    <property type="match status" value="1"/>
</dbReference>
<dbReference type="PANTHER" id="PTHR27002">
    <property type="entry name" value="RECEPTOR-LIKE SERINE/THREONINE-PROTEIN KINASE SD1-8"/>
    <property type="match status" value="1"/>
</dbReference>
<organism evidence="10 11">
    <name type="scientific">Olea europaea subsp. europaea</name>
    <dbReference type="NCBI Taxonomy" id="158383"/>
    <lineage>
        <taxon>Eukaryota</taxon>
        <taxon>Viridiplantae</taxon>
        <taxon>Streptophyta</taxon>
        <taxon>Embryophyta</taxon>
        <taxon>Tracheophyta</taxon>
        <taxon>Spermatophyta</taxon>
        <taxon>Magnoliopsida</taxon>
        <taxon>eudicotyledons</taxon>
        <taxon>Gunneridae</taxon>
        <taxon>Pentapetalae</taxon>
        <taxon>asterids</taxon>
        <taxon>lamiids</taxon>
        <taxon>Lamiales</taxon>
        <taxon>Oleaceae</taxon>
        <taxon>Oleeae</taxon>
        <taxon>Olea</taxon>
    </lineage>
</organism>
<evidence type="ECO:0000256" key="6">
    <source>
        <dbReference type="SAM" id="MobiDB-lite"/>
    </source>
</evidence>
<dbReference type="InterPro" id="IPR000719">
    <property type="entry name" value="Prot_kinase_dom"/>
</dbReference>
<dbReference type="PANTHER" id="PTHR27002:SF1111">
    <property type="entry name" value="NON-SPECIFIC SERINE_THREONINE PROTEIN KINASE"/>
    <property type="match status" value="1"/>
</dbReference>
<keyword evidence="7" id="KW-0812">Transmembrane</keyword>
<accession>A0A8S0RYC3</accession>
<evidence type="ECO:0000259" key="9">
    <source>
        <dbReference type="PROSITE" id="PS50948"/>
    </source>
</evidence>
<dbReference type="PROSITE" id="PS50011">
    <property type="entry name" value="PROTEIN_KINASE_DOM"/>
    <property type="match status" value="1"/>
</dbReference>
<comment type="caution">
    <text evidence="10">The sequence shown here is derived from an EMBL/GenBank/DDBJ whole genome shotgun (WGS) entry which is preliminary data.</text>
</comment>